<dbReference type="WBParaSite" id="RSKR_0000397700.1">
    <property type="protein sequence ID" value="RSKR_0000397700.1"/>
    <property type="gene ID" value="RSKR_0000397700"/>
</dbReference>
<proteinExistence type="predicted"/>
<name>A0AC35TSA3_9BILA</name>
<evidence type="ECO:0000313" key="1">
    <source>
        <dbReference type="Proteomes" id="UP000095286"/>
    </source>
</evidence>
<protein>
    <submittedName>
        <fullName evidence="2">BZIP domain-containing protein</fullName>
    </submittedName>
</protein>
<organism evidence="1 2">
    <name type="scientific">Rhabditophanes sp. KR3021</name>
    <dbReference type="NCBI Taxonomy" id="114890"/>
    <lineage>
        <taxon>Eukaryota</taxon>
        <taxon>Metazoa</taxon>
        <taxon>Ecdysozoa</taxon>
        <taxon>Nematoda</taxon>
        <taxon>Chromadorea</taxon>
        <taxon>Rhabditida</taxon>
        <taxon>Tylenchina</taxon>
        <taxon>Panagrolaimomorpha</taxon>
        <taxon>Strongyloidoidea</taxon>
        <taxon>Alloionematidae</taxon>
        <taxon>Rhabditophanes</taxon>
    </lineage>
</organism>
<accession>A0AC35TSA3</accession>
<reference evidence="2" key="1">
    <citation type="submission" date="2016-11" db="UniProtKB">
        <authorList>
            <consortium name="WormBaseParasite"/>
        </authorList>
    </citation>
    <scope>IDENTIFICATION</scope>
    <source>
        <strain evidence="2">KR3021</strain>
    </source>
</reference>
<evidence type="ECO:0000313" key="2">
    <source>
        <dbReference type="WBParaSite" id="RSKR_0000397700.1"/>
    </source>
</evidence>
<sequence>MVTQSLHCLDNNNQINQLKFVHCCEKESPSTETFSPEECQYTKQGDSSHESAACESEYCNKTLICSDYECDEEHSCDSRVEIKHLTAPLTSKLNNKCCQVQRWIDGIIDEVRAELAAEKCECTNIKHCTHERVSLKQLSKHEILERKKYQNRQAAAKYRQKKKVNSQLDKASMDVLMKKNKELKGVVYNLETQIYSAKTQMAKLKIAVP</sequence>
<dbReference type="Proteomes" id="UP000095286">
    <property type="component" value="Unplaced"/>
</dbReference>